<dbReference type="InterPro" id="IPR025510">
    <property type="entry name" value="DUF4397"/>
</dbReference>
<feature type="chain" id="PRO_5046949789" evidence="2">
    <location>
        <begin position="24"/>
        <end position="313"/>
    </location>
</feature>
<reference evidence="5" key="1">
    <citation type="journal article" date="2019" name="Int. J. Syst. Evol. Microbiol.">
        <title>The Global Catalogue of Microorganisms (GCM) 10K type strain sequencing project: providing services to taxonomists for standard genome sequencing and annotation.</title>
        <authorList>
            <consortium name="The Broad Institute Genomics Platform"/>
            <consortium name="The Broad Institute Genome Sequencing Center for Infectious Disease"/>
            <person name="Wu L."/>
            <person name="Ma J."/>
        </authorList>
    </citation>
    <scope>NUCLEOTIDE SEQUENCE [LARGE SCALE GENOMIC DNA]</scope>
    <source>
        <strain evidence="5">CCUG 49560</strain>
    </source>
</reference>
<organism evidence="4 5">
    <name type="scientific">Sphaerisporangium corydalis</name>
    <dbReference type="NCBI Taxonomy" id="1441875"/>
    <lineage>
        <taxon>Bacteria</taxon>
        <taxon>Bacillati</taxon>
        <taxon>Actinomycetota</taxon>
        <taxon>Actinomycetes</taxon>
        <taxon>Streptosporangiales</taxon>
        <taxon>Streptosporangiaceae</taxon>
        <taxon>Sphaerisporangium</taxon>
    </lineage>
</organism>
<evidence type="ECO:0000256" key="2">
    <source>
        <dbReference type="SAM" id="SignalP"/>
    </source>
</evidence>
<evidence type="ECO:0000259" key="3">
    <source>
        <dbReference type="Pfam" id="PF14344"/>
    </source>
</evidence>
<proteinExistence type="predicted"/>
<protein>
    <submittedName>
        <fullName evidence="4">DUF4397 domain-containing protein</fullName>
    </submittedName>
</protein>
<keyword evidence="1" id="KW-0812">Transmembrane</keyword>
<sequence length="313" mass="31151">MKTPRPLVALLALLLTSPATLHAAPAAAAPALTASAVAVPAVAVPALAAPALAVSRSAAGYVRLAHFSPDTPAVDVYLYDFGGETPKLVLKHVPYGALSPYQKLSAGQYTVAMRAAGAKASTPPVLSTNVRVTAGEAYTVAGTGPFKSIRLSVLPDTARMPAGKGGIRFVAASLKSRALRLGAGGVVLEPRLRFGTASAYRAHPAGPLVVTAKGQGGESARARVALTSGALHTIIVLDGKNGLTLLDTRDAAGPGITPKGGINTGLGGLASTADEPIASGSSGIGPVAAGVLVAGMVMTLVLVRRARRGNGAG</sequence>
<keyword evidence="2" id="KW-0732">Signal</keyword>
<dbReference type="RefSeq" id="WP_262849366.1">
    <property type="nucleotide sequence ID" value="NZ_JANZYP010000084.1"/>
</dbReference>
<evidence type="ECO:0000313" key="5">
    <source>
        <dbReference type="Proteomes" id="UP001595891"/>
    </source>
</evidence>
<keyword evidence="5" id="KW-1185">Reference proteome</keyword>
<evidence type="ECO:0000313" key="4">
    <source>
        <dbReference type="EMBL" id="MFC4592323.1"/>
    </source>
</evidence>
<dbReference type="Pfam" id="PF14344">
    <property type="entry name" value="DUF4397"/>
    <property type="match status" value="1"/>
</dbReference>
<gene>
    <name evidence="4" type="ORF">ACFO8L_39970</name>
</gene>
<dbReference type="Proteomes" id="UP001595891">
    <property type="component" value="Unassembled WGS sequence"/>
</dbReference>
<keyword evidence="1" id="KW-1133">Transmembrane helix</keyword>
<comment type="caution">
    <text evidence="4">The sequence shown here is derived from an EMBL/GenBank/DDBJ whole genome shotgun (WGS) entry which is preliminary data.</text>
</comment>
<dbReference type="EMBL" id="JBHSFN010000046">
    <property type="protein sequence ID" value="MFC4592323.1"/>
    <property type="molecule type" value="Genomic_DNA"/>
</dbReference>
<evidence type="ECO:0000256" key="1">
    <source>
        <dbReference type="SAM" id="Phobius"/>
    </source>
</evidence>
<feature type="transmembrane region" description="Helical" evidence="1">
    <location>
        <begin position="283"/>
        <end position="303"/>
    </location>
</feature>
<accession>A0ABV9ESC0</accession>
<feature type="signal peptide" evidence="2">
    <location>
        <begin position="1"/>
        <end position="23"/>
    </location>
</feature>
<keyword evidence="1" id="KW-0472">Membrane</keyword>
<name>A0ABV9ESC0_9ACTN</name>
<feature type="domain" description="DUF4397" evidence="3">
    <location>
        <begin position="61"/>
        <end position="179"/>
    </location>
</feature>